<protein>
    <submittedName>
        <fullName evidence="1">Uncharacterized protein</fullName>
    </submittedName>
</protein>
<accession>A0A3L6F3L8</accession>
<name>A0A3L6F3L8_MAIZE</name>
<dbReference type="AlphaFoldDB" id="A0A3L6F3L8"/>
<comment type="caution">
    <text evidence="1">The sequence shown here is derived from an EMBL/GenBank/DDBJ whole genome shotgun (WGS) entry which is preliminary data.</text>
</comment>
<evidence type="ECO:0000313" key="1">
    <source>
        <dbReference type="EMBL" id="PWZ27639.1"/>
    </source>
</evidence>
<organism evidence="1">
    <name type="scientific">Zea mays</name>
    <name type="common">Maize</name>
    <dbReference type="NCBI Taxonomy" id="4577"/>
    <lineage>
        <taxon>Eukaryota</taxon>
        <taxon>Viridiplantae</taxon>
        <taxon>Streptophyta</taxon>
        <taxon>Embryophyta</taxon>
        <taxon>Tracheophyta</taxon>
        <taxon>Spermatophyta</taxon>
        <taxon>Magnoliopsida</taxon>
        <taxon>Liliopsida</taxon>
        <taxon>Poales</taxon>
        <taxon>Poaceae</taxon>
        <taxon>PACMAD clade</taxon>
        <taxon>Panicoideae</taxon>
        <taxon>Andropogonodae</taxon>
        <taxon>Andropogoneae</taxon>
        <taxon>Tripsacinae</taxon>
        <taxon>Zea</taxon>
    </lineage>
</organism>
<dbReference type="EMBL" id="NCVQ01000005">
    <property type="protein sequence ID" value="PWZ27639.1"/>
    <property type="molecule type" value="Genomic_DNA"/>
</dbReference>
<sequence>MICACKSKNWILMLEYYKFIRPSIKNNPNKKKKLTS</sequence>
<proteinExistence type="predicted"/>
<gene>
    <name evidence="1" type="ORF">Zm00014a_020322</name>
</gene>
<reference evidence="1" key="1">
    <citation type="journal article" date="2018" name="Nat. Genet.">
        <title>Extensive intraspecific gene order and gene structural variations between Mo17 and other maize genomes.</title>
        <authorList>
            <person name="Sun S."/>
            <person name="Zhou Y."/>
            <person name="Chen J."/>
            <person name="Shi J."/>
            <person name="Zhao H."/>
            <person name="Zhao H."/>
            <person name="Song W."/>
            <person name="Zhang M."/>
            <person name="Cui Y."/>
            <person name="Dong X."/>
            <person name="Liu H."/>
            <person name="Ma X."/>
            <person name="Jiao Y."/>
            <person name="Wang B."/>
            <person name="Wei X."/>
            <person name="Stein J.C."/>
            <person name="Glaubitz J.C."/>
            <person name="Lu F."/>
            <person name="Yu G."/>
            <person name="Liang C."/>
            <person name="Fengler K."/>
            <person name="Li B."/>
            <person name="Rafalski A."/>
            <person name="Schnable P.S."/>
            <person name="Ware D.H."/>
            <person name="Buckler E.S."/>
            <person name="Lai J."/>
        </authorList>
    </citation>
    <scope>NUCLEOTIDE SEQUENCE [LARGE SCALE GENOMIC DNA]</scope>
    <source>
        <tissue evidence="1">Seedling</tissue>
    </source>
</reference>
<dbReference type="Proteomes" id="UP000251960">
    <property type="component" value="Chromosome 4"/>
</dbReference>